<evidence type="ECO:0000259" key="9">
    <source>
        <dbReference type="PROSITE" id="PS50893"/>
    </source>
</evidence>
<dbReference type="InterPro" id="IPR050095">
    <property type="entry name" value="ECF_ABC_transporter_ATP-bd"/>
</dbReference>
<evidence type="ECO:0000256" key="8">
    <source>
        <dbReference type="ARBA" id="ARBA00023136"/>
    </source>
</evidence>
<evidence type="ECO:0000256" key="5">
    <source>
        <dbReference type="ARBA" id="ARBA00022741"/>
    </source>
</evidence>
<dbReference type="GO" id="GO:0005524">
    <property type="term" value="F:ATP binding"/>
    <property type="evidence" value="ECO:0007669"/>
    <property type="project" value="UniProtKB-KW"/>
</dbReference>
<dbReference type="Gene3D" id="3.40.50.300">
    <property type="entry name" value="P-loop containing nucleotide triphosphate hydrolases"/>
    <property type="match status" value="2"/>
</dbReference>
<evidence type="ECO:0000256" key="6">
    <source>
        <dbReference type="ARBA" id="ARBA00022840"/>
    </source>
</evidence>
<evidence type="ECO:0000313" key="10">
    <source>
        <dbReference type="EMBL" id="RCX19758.1"/>
    </source>
</evidence>
<reference evidence="10 11" key="1">
    <citation type="submission" date="2018-07" db="EMBL/GenBank/DDBJ databases">
        <title>Genomic Encyclopedia of Type Strains, Phase III (KMG-III): the genomes of soil and plant-associated and newly described type strains.</title>
        <authorList>
            <person name="Whitman W."/>
        </authorList>
    </citation>
    <scope>NUCLEOTIDE SEQUENCE [LARGE SCALE GENOMIC DNA]</scope>
    <source>
        <strain evidence="10 11">CECT 8333</strain>
    </source>
</reference>
<dbReference type="EMBL" id="QPJW01000004">
    <property type="protein sequence ID" value="RCX19758.1"/>
    <property type="molecule type" value="Genomic_DNA"/>
</dbReference>
<dbReference type="PROSITE" id="PS00211">
    <property type="entry name" value="ABC_TRANSPORTER_1"/>
    <property type="match status" value="2"/>
</dbReference>
<name>A0A369BGN5_9BACL</name>
<dbReference type="AlphaFoldDB" id="A0A369BGN5"/>
<dbReference type="SUPFAM" id="SSF52540">
    <property type="entry name" value="P-loop containing nucleoside triphosphate hydrolases"/>
    <property type="match status" value="2"/>
</dbReference>
<evidence type="ECO:0000256" key="2">
    <source>
        <dbReference type="ARBA" id="ARBA00005417"/>
    </source>
</evidence>
<gene>
    <name evidence="10" type="ORF">DFP94_104213</name>
</gene>
<keyword evidence="11" id="KW-1185">Reference proteome</keyword>
<keyword evidence="3" id="KW-0813">Transport</keyword>
<dbReference type="InterPro" id="IPR003439">
    <property type="entry name" value="ABC_transporter-like_ATP-bd"/>
</dbReference>
<dbReference type="InterPro" id="IPR015856">
    <property type="entry name" value="ABC_transpr_CbiO/EcfA_su"/>
</dbReference>
<dbReference type="GO" id="GO:0043190">
    <property type="term" value="C:ATP-binding cassette (ABC) transporter complex"/>
    <property type="evidence" value="ECO:0007669"/>
    <property type="project" value="TreeGrafter"/>
</dbReference>
<evidence type="ECO:0000256" key="4">
    <source>
        <dbReference type="ARBA" id="ARBA00022475"/>
    </source>
</evidence>
<keyword evidence="6 10" id="KW-0067">ATP-binding</keyword>
<keyword evidence="8" id="KW-0472">Membrane</keyword>
<evidence type="ECO:0000256" key="7">
    <source>
        <dbReference type="ARBA" id="ARBA00022967"/>
    </source>
</evidence>
<keyword evidence="5" id="KW-0547">Nucleotide-binding</keyword>
<dbReference type="PANTHER" id="PTHR43553:SF24">
    <property type="entry name" value="ENERGY-COUPLING FACTOR TRANSPORTER ATP-BINDING PROTEIN ECFA1"/>
    <property type="match status" value="1"/>
</dbReference>
<dbReference type="CDD" id="cd03225">
    <property type="entry name" value="ABC_cobalt_CbiO_domain1"/>
    <property type="match status" value="2"/>
</dbReference>
<dbReference type="InterPro" id="IPR017871">
    <property type="entry name" value="ABC_transporter-like_CS"/>
</dbReference>
<accession>A0A369BGN5</accession>
<dbReference type="InterPro" id="IPR003593">
    <property type="entry name" value="AAA+_ATPase"/>
</dbReference>
<feature type="domain" description="ABC transporter" evidence="9">
    <location>
        <begin position="31"/>
        <end position="259"/>
    </location>
</feature>
<sequence>MINAMSSSPFNTTIFGKVEGVNDKLRPAAAVQDLRLKFPGADAFVFKDLSFEVQRGEKLLLLGPSGCGKSTLLQVLAGIIPGLVEVPLRCSGQILPSSWGMLFQDPDTQFCMPYVDEELAFVLENRGVPREEMLPRMQEALKQVGLILEAIHLPIESLSQGMKQRLALASILLMDPEVLLLDEPSALLDPEGRKQIWEAVRQIAEHRTLIIVEHRIEELLQLGLVDRVALFGPQGQLLGQGEPDELFPRCQQELEAYGIWQPGVWNRFWAASAVTERTKRLERLKHPEHPDRLNHLEQRPLIELSGFRGFRRSRPVIQVDRAEVYPGEFIAVTGPNGAGKSSLLLALMGLLPTEGEYSLCGTKTGGRKHRKRRVRTASEAIGFVFQNPEFQFVENEVEREIAFSLHEKGVSPDEITLRVKQAIDQFGLAGLGQRHPYQLSLGQKRRLSVAGAAITGKSVLLLDEPTFGQDAVNTFAILNLCEELRAGGTAIVMVTHEEQIAEMMATRRWEVKDGVMIDRGLTERGTDIARGASREYLGDPVTV</sequence>
<keyword evidence="4" id="KW-1003">Cell membrane</keyword>
<protein>
    <submittedName>
        <fullName evidence="10">Energy-coupling factor transport system ATP-binding protein</fullName>
    </submittedName>
</protein>
<comment type="subcellular location">
    <subcellularLocation>
        <location evidence="1">Cell membrane</location>
        <topology evidence="1">Peripheral membrane protein</topology>
    </subcellularLocation>
</comment>
<evidence type="ECO:0000256" key="3">
    <source>
        <dbReference type="ARBA" id="ARBA00022448"/>
    </source>
</evidence>
<dbReference type="PROSITE" id="PS50893">
    <property type="entry name" value="ABC_TRANSPORTER_2"/>
    <property type="match status" value="2"/>
</dbReference>
<dbReference type="Pfam" id="PF00005">
    <property type="entry name" value="ABC_tran"/>
    <property type="match status" value="2"/>
</dbReference>
<evidence type="ECO:0000256" key="1">
    <source>
        <dbReference type="ARBA" id="ARBA00004202"/>
    </source>
</evidence>
<feature type="domain" description="ABC transporter" evidence="9">
    <location>
        <begin position="302"/>
        <end position="538"/>
    </location>
</feature>
<proteinExistence type="inferred from homology"/>
<comment type="caution">
    <text evidence="10">The sequence shown here is derived from an EMBL/GenBank/DDBJ whole genome shotgun (WGS) entry which is preliminary data.</text>
</comment>
<dbReference type="SMART" id="SM00382">
    <property type="entry name" value="AAA"/>
    <property type="match status" value="2"/>
</dbReference>
<evidence type="ECO:0000313" key="11">
    <source>
        <dbReference type="Proteomes" id="UP000253090"/>
    </source>
</evidence>
<dbReference type="GO" id="GO:0016887">
    <property type="term" value="F:ATP hydrolysis activity"/>
    <property type="evidence" value="ECO:0007669"/>
    <property type="project" value="InterPro"/>
</dbReference>
<organism evidence="10 11">
    <name type="scientific">Fontibacillus phaseoli</name>
    <dbReference type="NCBI Taxonomy" id="1416533"/>
    <lineage>
        <taxon>Bacteria</taxon>
        <taxon>Bacillati</taxon>
        <taxon>Bacillota</taxon>
        <taxon>Bacilli</taxon>
        <taxon>Bacillales</taxon>
        <taxon>Paenibacillaceae</taxon>
        <taxon>Fontibacillus</taxon>
    </lineage>
</organism>
<dbReference type="Proteomes" id="UP000253090">
    <property type="component" value="Unassembled WGS sequence"/>
</dbReference>
<keyword evidence="7" id="KW-1278">Translocase</keyword>
<dbReference type="InterPro" id="IPR027417">
    <property type="entry name" value="P-loop_NTPase"/>
</dbReference>
<dbReference type="GO" id="GO:0042626">
    <property type="term" value="F:ATPase-coupled transmembrane transporter activity"/>
    <property type="evidence" value="ECO:0007669"/>
    <property type="project" value="TreeGrafter"/>
</dbReference>
<dbReference type="PANTHER" id="PTHR43553">
    <property type="entry name" value="HEAVY METAL TRANSPORTER"/>
    <property type="match status" value="1"/>
</dbReference>
<comment type="similarity">
    <text evidence="2">Belongs to the ABC transporter superfamily.</text>
</comment>